<dbReference type="InterPro" id="IPR012349">
    <property type="entry name" value="Split_barrel_FMN-bd"/>
</dbReference>
<dbReference type="Proteomes" id="UP000261284">
    <property type="component" value="Unassembled WGS sequence"/>
</dbReference>
<dbReference type="OrthoDB" id="666433at2"/>
<keyword evidence="3" id="KW-1185">Reference proteome</keyword>
<dbReference type="RefSeq" id="WP_116846607.1">
    <property type="nucleotide sequence ID" value="NZ_QTJU01000002.1"/>
</dbReference>
<dbReference type="EMBL" id="QTJU01000002">
    <property type="protein sequence ID" value="RFM28617.1"/>
    <property type="molecule type" value="Genomic_DNA"/>
</dbReference>
<gene>
    <name evidence="2" type="ORF">DXN05_07420</name>
</gene>
<comment type="caution">
    <text evidence="2">The sequence shown here is derived from an EMBL/GenBank/DDBJ whole genome shotgun (WGS) entry which is preliminary data.</text>
</comment>
<proteinExistence type="predicted"/>
<dbReference type="Pfam" id="PF16242">
    <property type="entry name" value="Pyrid_ox_like"/>
    <property type="match status" value="1"/>
</dbReference>
<name>A0A3E1NL30_9BACT</name>
<accession>A0A3E1NL30</accession>
<evidence type="ECO:0000313" key="3">
    <source>
        <dbReference type="Proteomes" id="UP000261284"/>
    </source>
</evidence>
<dbReference type="AlphaFoldDB" id="A0A3E1NL30"/>
<reference evidence="2 3" key="1">
    <citation type="submission" date="2018-08" db="EMBL/GenBank/DDBJ databases">
        <title>Chitinophagaceae sp. K23C18032701, a novel bacterium isolated from forest soil.</title>
        <authorList>
            <person name="Wang C."/>
        </authorList>
    </citation>
    <scope>NUCLEOTIDE SEQUENCE [LARGE SCALE GENOMIC DNA]</scope>
    <source>
        <strain evidence="2 3">K23C18032701</strain>
    </source>
</reference>
<evidence type="ECO:0000313" key="2">
    <source>
        <dbReference type="EMBL" id="RFM28617.1"/>
    </source>
</evidence>
<sequence>MITPDRPENKNLFFLQDKIKEIRTAICYNDSTALTKLPTSVVYVITVNEGDLWFLLPQPTHVLDELETQFPVQLDFHKKGGSCNLQVSGTASVVADKKIIRSLKRRAPKGSYQARHPYIAVKVKMQQAQYCDRTTNEKKSLLKILSSLFHNMWNVEPAYRYFELTAPSN</sequence>
<organism evidence="2 3">
    <name type="scientific">Deminuibacter soli</name>
    <dbReference type="NCBI Taxonomy" id="2291815"/>
    <lineage>
        <taxon>Bacteria</taxon>
        <taxon>Pseudomonadati</taxon>
        <taxon>Bacteroidota</taxon>
        <taxon>Chitinophagia</taxon>
        <taxon>Chitinophagales</taxon>
        <taxon>Chitinophagaceae</taxon>
        <taxon>Deminuibacter</taxon>
    </lineage>
</organism>
<feature type="domain" description="General stress protein FMN-binding split barrel" evidence="1">
    <location>
        <begin position="15"/>
        <end position="147"/>
    </location>
</feature>
<dbReference type="SUPFAM" id="SSF50475">
    <property type="entry name" value="FMN-binding split barrel"/>
    <property type="match status" value="1"/>
</dbReference>
<dbReference type="Gene3D" id="2.30.110.10">
    <property type="entry name" value="Electron Transport, Fmn-binding Protein, Chain A"/>
    <property type="match status" value="1"/>
</dbReference>
<evidence type="ECO:0000259" key="1">
    <source>
        <dbReference type="Pfam" id="PF16242"/>
    </source>
</evidence>
<dbReference type="InterPro" id="IPR038725">
    <property type="entry name" value="YdaG_split_barrel_FMN-bd"/>
</dbReference>
<protein>
    <recommendedName>
        <fullName evidence="1">General stress protein FMN-binding split barrel domain-containing protein</fullName>
    </recommendedName>
</protein>